<dbReference type="RefSeq" id="XP_037224580.1">
    <property type="nucleotide sequence ID" value="XM_037359485.1"/>
</dbReference>
<dbReference type="OrthoDB" id="2989558at2759"/>
<proteinExistence type="predicted"/>
<dbReference type="GeneID" id="59342001"/>
<reference evidence="1" key="1">
    <citation type="submission" date="2020-05" db="EMBL/GenBank/DDBJ databases">
        <title>Mycena genomes resolve the evolution of fungal bioluminescence.</title>
        <authorList>
            <person name="Tsai I.J."/>
        </authorList>
    </citation>
    <scope>NUCLEOTIDE SEQUENCE</scope>
    <source>
        <strain evidence="1">171206Taipei</strain>
    </source>
</reference>
<gene>
    <name evidence="1" type="ORF">MIND_00260800</name>
</gene>
<dbReference type="EMBL" id="JACAZF010000002">
    <property type="protein sequence ID" value="KAF7312472.1"/>
    <property type="molecule type" value="Genomic_DNA"/>
</dbReference>
<comment type="caution">
    <text evidence="1">The sequence shown here is derived from an EMBL/GenBank/DDBJ whole genome shotgun (WGS) entry which is preliminary data.</text>
</comment>
<protein>
    <submittedName>
        <fullName evidence="1">Uncharacterized protein</fullName>
    </submittedName>
</protein>
<dbReference type="Proteomes" id="UP000636479">
    <property type="component" value="Unassembled WGS sequence"/>
</dbReference>
<accession>A0A8H6T8U2</accession>
<evidence type="ECO:0000313" key="1">
    <source>
        <dbReference type="EMBL" id="KAF7312472.1"/>
    </source>
</evidence>
<keyword evidence="2" id="KW-1185">Reference proteome</keyword>
<name>A0A8H6T8U2_9AGAR</name>
<evidence type="ECO:0000313" key="2">
    <source>
        <dbReference type="Proteomes" id="UP000636479"/>
    </source>
</evidence>
<sequence>MEAYFDNKTNIVNARVCAVLDQAVMYTVETKFEFKGRFRTILRDENPVPGANAVVGAINWRDKSIEVLGHRQKLEEVRRKTGSLFNKQKFWRWAPARKEYELVYTHEEWKATIEDGKTIAGRFCIPFRPHLFHKSERPVVHLTSTALAEDEVFLLLVFLYEEVRRQDKTNTSISGGTGAW</sequence>
<organism evidence="1 2">
    <name type="scientific">Mycena indigotica</name>
    <dbReference type="NCBI Taxonomy" id="2126181"/>
    <lineage>
        <taxon>Eukaryota</taxon>
        <taxon>Fungi</taxon>
        <taxon>Dikarya</taxon>
        <taxon>Basidiomycota</taxon>
        <taxon>Agaricomycotina</taxon>
        <taxon>Agaricomycetes</taxon>
        <taxon>Agaricomycetidae</taxon>
        <taxon>Agaricales</taxon>
        <taxon>Marasmiineae</taxon>
        <taxon>Mycenaceae</taxon>
        <taxon>Mycena</taxon>
    </lineage>
</organism>
<dbReference type="AlphaFoldDB" id="A0A8H6T8U2"/>